<reference evidence="1" key="1">
    <citation type="submission" date="2021-06" db="EMBL/GenBank/DDBJ databases">
        <authorList>
            <person name="Hodson N. C."/>
            <person name="Mongue J. A."/>
            <person name="Jaron S. K."/>
        </authorList>
    </citation>
    <scope>NUCLEOTIDE SEQUENCE</scope>
</reference>
<sequence length="88" mass="10027">FVTILSRIVEQGGLKEEYNIQDLGNLESLMRSKIEERVNNKFSGVGETLTNKRGIVQAMLIFTIHNVFRATSRNICRVDAIRMENAEV</sequence>
<name>A0A8J2JZB2_9HEXA</name>
<organism evidence="1 2">
    <name type="scientific">Allacma fusca</name>
    <dbReference type="NCBI Taxonomy" id="39272"/>
    <lineage>
        <taxon>Eukaryota</taxon>
        <taxon>Metazoa</taxon>
        <taxon>Ecdysozoa</taxon>
        <taxon>Arthropoda</taxon>
        <taxon>Hexapoda</taxon>
        <taxon>Collembola</taxon>
        <taxon>Symphypleona</taxon>
        <taxon>Sminthuridae</taxon>
        <taxon>Allacma</taxon>
    </lineage>
</organism>
<comment type="caution">
    <text evidence="1">The sequence shown here is derived from an EMBL/GenBank/DDBJ whole genome shotgun (WGS) entry which is preliminary data.</text>
</comment>
<dbReference type="AlphaFoldDB" id="A0A8J2JZB2"/>
<dbReference type="EMBL" id="CAJVCH010041615">
    <property type="protein sequence ID" value="CAG7716844.1"/>
    <property type="molecule type" value="Genomic_DNA"/>
</dbReference>
<gene>
    <name evidence="1" type="ORF">AFUS01_LOCUS6331</name>
</gene>
<proteinExistence type="predicted"/>
<evidence type="ECO:0000313" key="2">
    <source>
        <dbReference type="Proteomes" id="UP000708208"/>
    </source>
</evidence>
<dbReference type="Proteomes" id="UP000708208">
    <property type="component" value="Unassembled WGS sequence"/>
</dbReference>
<keyword evidence="2" id="KW-1185">Reference proteome</keyword>
<evidence type="ECO:0000313" key="1">
    <source>
        <dbReference type="EMBL" id="CAG7716844.1"/>
    </source>
</evidence>
<feature type="non-terminal residue" evidence="1">
    <location>
        <position position="1"/>
    </location>
</feature>
<accession>A0A8J2JZB2</accession>
<protein>
    <submittedName>
        <fullName evidence="1">Uncharacterized protein</fullName>
    </submittedName>
</protein>